<feature type="compositionally biased region" description="Basic residues" evidence="1">
    <location>
        <begin position="1"/>
        <end position="13"/>
    </location>
</feature>
<feature type="region of interest" description="Disordered" evidence="1">
    <location>
        <begin position="327"/>
        <end position="348"/>
    </location>
</feature>
<dbReference type="CDD" id="cd01763">
    <property type="entry name" value="Ubl_SUMO_like"/>
    <property type="match status" value="1"/>
</dbReference>
<dbReference type="EMBL" id="AGNL01050473">
    <property type="protein sequence ID" value="EJK43896.1"/>
    <property type="molecule type" value="Genomic_DNA"/>
</dbReference>
<accession>K0R5N2</accession>
<gene>
    <name evidence="2" type="ORF">THAOC_37614</name>
</gene>
<dbReference type="Gene3D" id="3.10.20.90">
    <property type="entry name" value="Phosphatidylinositol 3-kinase Catalytic Subunit, Chain A, domain 1"/>
    <property type="match status" value="1"/>
</dbReference>
<dbReference type="Proteomes" id="UP000266841">
    <property type="component" value="Unassembled WGS sequence"/>
</dbReference>
<evidence type="ECO:0000313" key="3">
    <source>
        <dbReference type="Proteomes" id="UP000266841"/>
    </source>
</evidence>
<feature type="compositionally biased region" description="Basic residues" evidence="1">
    <location>
        <begin position="332"/>
        <end position="348"/>
    </location>
</feature>
<evidence type="ECO:0008006" key="4">
    <source>
        <dbReference type="Google" id="ProtNLM"/>
    </source>
</evidence>
<reference evidence="2 3" key="1">
    <citation type="journal article" date="2012" name="Genome Biol.">
        <title>Genome and low-iron response of an oceanic diatom adapted to chronic iron limitation.</title>
        <authorList>
            <person name="Lommer M."/>
            <person name="Specht M."/>
            <person name="Roy A.S."/>
            <person name="Kraemer L."/>
            <person name="Andreson R."/>
            <person name="Gutowska M.A."/>
            <person name="Wolf J."/>
            <person name="Bergner S.V."/>
            <person name="Schilhabel M.B."/>
            <person name="Klostermeier U.C."/>
            <person name="Beiko R.G."/>
            <person name="Rosenstiel P."/>
            <person name="Hippler M."/>
            <person name="Laroche J."/>
        </authorList>
    </citation>
    <scope>NUCLEOTIDE SEQUENCE [LARGE SCALE GENOMIC DNA]</scope>
    <source>
        <strain evidence="2 3">CCMP1005</strain>
    </source>
</reference>
<dbReference type="AlphaFoldDB" id="K0R5N2"/>
<evidence type="ECO:0000313" key="2">
    <source>
        <dbReference type="EMBL" id="EJK43896.1"/>
    </source>
</evidence>
<comment type="caution">
    <text evidence="2">The sequence shown here is derived from an EMBL/GenBank/DDBJ whole genome shotgun (WGS) entry which is preliminary data.</text>
</comment>
<organism evidence="2 3">
    <name type="scientific">Thalassiosira oceanica</name>
    <name type="common">Marine diatom</name>
    <dbReference type="NCBI Taxonomy" id="159749"/>
    <lineage>
        <taxon>Eukaryota</taxon>
        <taxon>Sar</taxon>
        <taxon>Stramenopiles</taxon>
        <taxon>Ochrophyta</taxon>
        <taxon>Bacillariophyta</taxon>
        <taxon>Coscinodiscophyceae</taxon>
        <taxon>Thalassiosirophycidae</taxon>
        <taxon>Thalassiosirales</taxon>
        <taxon>Thalassiosiraceae</taxon>
        <taxon>Thalassiosira</taxon>
    </lineage>
</organism>
<name>K0R5N2_THAOC</name>
<keyword evidence="3" id="KW-1185">Reference proteome</keyword>
<protein>
    <recommendedName>
        <fullName evidence="4">Smr domain-containing protein</fullName>
    </recommendedName>
</protein>
<proteinExistence type="predicted"/>
<dbReference type="OMA" id="MCECVET"/>
<evidence type="ECO:0000256" key="1">
    <source>
        <dbReference type="SAM" id="MobiDB-lite"/>
    </source>
</evidence>
<sequence>MVRSKTNRRHRHSPSFSSSNKTQCPGEGSSISISDPASLGHRNRADVQNSIDYHWSILGSAAKTFIVGKDPERPEQMSLRKLVDFWSQPQRIGSARDSCAYSLSGSSWYLSLQYLYLGSEHLAIARALILHGSFMCECVETPIETIIELCRDDDSKAIDFHLPIYASGFRACKSKESMFALLERVMPIDYRRRMAFASQKNKSVTSTYCESVSAEWCETTPSAAARKMRIKGSTREMLQIVFKNSIGDGLTISICKEDVMKTAFTRYSEETGGNLRLLRFRHRDRQLFLSSAANKTAEQLGLSHLDTIDVSSSTATELPAQVPSCVASRMSSNKKKTKSPGKVKRRKKSQVRFVSSPRQELEQARIEHSKMLSIVFDEAASTFRGIRQKLNSIHIHKTLSRTRRLRTNVAPLSIEPAVCSSASYFIGGKAGKKYFEVRVGEQSSLYMTSRRSPPSRRTLVDLHGMSKTRALNRLDEGLPLWVEDAMEEYPFVGTVRIVTGGGTKY</sequence>
<feature type="region of interest" description="Disordered" evidence="1">
    <location>
        <begin position="1"/>
        <end position="40"/>
    </location>
</feature>
<dbReference type="eggNOG" id="ENOG502RWU2">
    <property type="taxonomic scope" value="Eukaryota"/>
</dbReference>